<proteinExistence type="predicted"/>
<name>A0A483GP04_KLEPN</name>
<evidence type="ECO:0000256" key="1">
    <source>
        <dbReference type="SAM" id="MobiDB-lite"/>
    </source>
</evidence>
<reference evidence="2" key="1">
    <citation type="submission" date="2019-01" db="EMBL/GenBank/DDBJ databases">
        <authorList>
            <person name="Lista F."/>
            <person name="Anselmo A."/>
        </authorList>
    </citation>
    <scope>NUCLEOTIDE SEQUENCE</scope>
    <source>
        <strain evidence="2">20S</strain>
    </source>
</reference>
<gene>
    <name evidence="2" type="ORF">ETE86_09055</name>
</gene>
<protein>
    <submittedName>
        <fullName evidence="2">Uncharacterized protein</fullName>
    </submittedName>
</protein>
<evidence type="ECO:0000313" key="2">
    <source>
        <dbReference type="EMBL" id="TCX09673.1"/>
    </source>
</evidence>
<dbReference type="EMBL" id="SDCC01000006">
    <property type="protein sequence ID" value="TCX09673.1"/>
    <property type="molecule type" value="Genomic_DNA"/>
</dbReference>
<accession>A0A483GP04</accession>
<dbReference type="AlphaFoldDB" id="A0A483GP04"/>
<organism evidence="2">
    <name type="scientific">Klebsiella pneumoniae</name>
    <dbReference type="NCBI Taxonomy" id="573"/>
    <lineage>
        <taxon>Bacteria</taxon>
        <taxon>Pseudomonadati</taxon>
        <taxon>Pseudomonadota</taxon>
        <taxon>Gammaproteobacteria</taxon>
        <taxon>Enterobacterales</taxon>
        <taxon>Enterobacteriaceae</taxon>
        <taxon>Klebsiella/Raoultella group</taxon>
        <taxon>Klebsiella</taxon>
        <taxon>Klebsiella pneumoniae complex</taxon>
    </lineage>
</organism>
<comment type="caution">
    <text evidence="2">The sequence shown here is derived from an EMBL/GenBank/DDBJ whole genome shotgun (WGS) entry which is preliminary data.</text>
</comment>
<sequence>MASPGGAALTGPTMCQPVRGPCRPGKAQPPPGEISAQSEMSLPALRLAGLQLLCYFRADCAPG</sequence>
<feature type="region of interest" description="Disordered" evidence="1">
    <location>
        <begin position="1"/>
        <end position="38"/>
    </location>
</feature>